<keyword evidence="8" id="KW-1185">Reference proteome</keyword>
<feature type="region of interest" description="Disordered" evidence="4">
    <location>
        <begin position="1687"/>
        <end position="1719"/>
    </location>
</feature>
<feature type="transmembrane region" description="Helical" evidence="5">
    <location>
        <begin position="285"/>
        <end position="307"/>
    </location>
</feature>
<dbReference type="InterPro" id="IPR011990">
    <property type="entry name" value="TPR-like_helical_dom_sf"/>
</dbReference>
<feature type="transmembrane region" description="Helical" evidence="5">
    <location>
        <begin position="658"/>
        <end position="683"/>
    </location>
</feature>
<feature type="compositionally biased region" description="Acidic residues" evidence="4">
    <location>
        <begin position="1700"/>
        <end position="1709"/>
    </location>
</feature>
<feature type="transmembrane region" description="Helical" evidence="5">
    <location>
        <begin position="253"/>
        <end position="273"/>
    </location>
</feature>
<gene>
    <name evidence="7" type="ORF">BLNAU_1416</name>
</gene>
<reference evidence="7 8" key="1">
    <citation type="journal article" date="2022" name="bioRxiv">
        <title>Genomics of Preaxostyla Flagellates Illuminates Evolutionary Transitions and the Path Towards Mitochondrial Loss.</title>
        <authorList>
            <person name="Novak L.V.F."/>
            <person name="Treitli S.C."/>
            <person name="Pyrih J."/>
            <person name="Halakuc P."/>
            <person name="Pipaliya S.V."/>
            <person name="Vacek V."/>
            <person name="Brzon O."/>
            <person name="Soukal P."/>
            <person name="Eme L."/>
            <person name="Dacks J.B."/>
            <person name="Karnkowska A."/>
            <person name="Elias M."/>
            <person name="Hampl V."/>
        </authorList>
    </citation>
    <scope>NUCLEOTIDE SEQUENCE [LARGE SCALE GENOMIC DNA]</scope>
    <source>
        <strain evidence="7">NAU3</strain>
        <tissue evidence="7">Gut</tissue>
    </source>
</reference>
<comment type="similarity">
    <text evidence="1">Belongs to the hemerythrin family.</text>
</comment>
<dbReference type="Proteomes" id="UP001281761">
    <property type="component" value="Unassembled WGS sequence"/>
</dbReference>
<evidence type="ECO:0000256" key="3">
    <source>
        <dbReference type="ARBA" id="ARBA00023004"/>
    </source>
</evidence>
<dbReference type="EMBL" id="JARBJD010000005">
    <property type="protein sequence ID" value="KAK2963847.1"/>
    <property type="molecule type" value="Genomic_DNA"/>
</dbReference>
<feature type="region of interest" description="Disordered" evidence="4">
    <location>
        <begin position="1180"/>
        <end position="1202"/>
    </location>
</feature>
<feature type="transmembrane region" description="Helical" evidence="5">
    <location>
        <begin position="1269"/>
        <end position="1298"/>
    </location>
</feature>
<feature type="transmembrane region" description="Helical" evidence="5">
    <location>
        <begin position="190"/>
        <end position="213"/>
    </location>
</feature>
<dbReference type="SUPFAM" id="SSF47188">
    <property type="entry name" value="Hemerythrin-like"/>
    <property type="match status" value="1"/>
</dbReference>
<evidence type="ECO:0000313" key="8">
    <source>
        <dbReference type="Proteomes" id="UP001281761"/>
    </source>
</evidence>
<proteinExistence type="inferred from homology"/>
<dbReference type="CDD" id="cd12107">
    <property type="entry name" value="Hemerythrin"/>
    <property type="match status" value="1"/>
</dbReference>
<feature type="domain" description="TmcB/TmcC TPR repeats" evidence="6">
    <location>
        <begin position="464"/>
        <end position="580"/>
    </location>
</feature>
<feature type="transmembrane region" description="Helical" evidence="5">
    <location>
        <begin position="896"/>
        <end position="919"/>
    </location>
</feature>
<dbReference type="Gene3D" id="1.20.120.50">
    <property type="entry name" value="Hemerythrin-like"/>
    <property type="match status" value="1"/>
</dbReference>
<feature type="compositionally biased region" description="Basic and acidic residues" evidence="4">
    <location>
        <begin position="975"/>
        <end position="997"/>
    </location>
</feature>
<feature type="transmembrane region" description="Helical" evidence="5">
    <location>
        <begin position="319"/>
        <end position="343"/>
    </location>
</feature>
<comment type="caution">
    <text evidence="7">The sequence shown here is derived from an EMBL/GenBank/DDBJ whole genome shotgun (WGS) entry which is preliminary data.</text>
</comment>
<feature type="region of interest" description="Disordered" evidence="4">
    <location>
        <begin position="607"/>
        <end position="639"/>
    </location>
</feature>
<feature type="compositionally biased region" description="Basic residues" evidence="4">
    <location>
        <begin position="623"/>
        <end position="634"/>
    </location>
</feature>
<feature type="transmembrane region" description="Helical" evidence="5">
    <location>
        <begin position="1509"/>
        <end position="1533"/>
    </location>
</feature>
<evidence type="ECO:0000259" key="6">
    <source>
        <dbReference type="Pfam" id="PF25474"/>
    </source>
</evidence>
<evidence type="ECO:0000256" key="5">
    <source>
        <dbReference type="SAM" id="Phobius"/>
    </source>
</evidence>
<keyword evidence="5" id="KW-1133">Transmembrane helix</keyword>
<dbReference type="InterPro" id="IPR052994">
    <property type="entry name" value="Tiny_macrocysts_regulators"/>
</dbReference>
<keyword evidence="2" id="KW-0479">Metal-binding</keyword>
<feature type="transmembrane region" description="Helical" evidence="5">
    <location>
        <begin position="99"/>
        <end position="124"/>
    </location>
</feature>
<dbReference type="InterPro" id="IPR057352">
    <property type="entry name" value="TPR_TmcB/C"/>
</dbReference>
<dbReference type="PANTHER" id="PTHR31600:SF2">
    <property type="entry name" value="GAMETE ENRICHED GENE 10 PROTEIN-RELATED"/>
    <property type="match status" value="1"/>
</dbReference>
<protein>
    <recommendedName>
        <fullName evidence="6">TmcB/TmcC TPR repeats domain-containing protein</fullName>
    </recommendedName>
</protein>
<dbReference type="Pfam" id="PF25474">
    <property type="entry name" value="TPR_TmcB"/>
    <property type="match status" value="1"/>
</dbReference>
<dbReference type="InterPro" id="IPR035938">
    <property type="entry name" value="Hemerythrin-like_sf"/>
</dbReference>
<dbReference type="PANTHER" id="PTHR31600">
    <property type="entry name" value="TINY MACROCYSTS PROTEIN B-RELATED"/>
    <property type="match status" value="1"/>
</dbReference>
<feature type="transmembrane region" description="Helical" evidence="5">
    <location>
        <begin position="136"/>
        <end position="159"/>
    </location>
</feature>
<name>A0ABQ9YJA7_9EUKA</name>
<evidence type="ECO:0000256" key="1">
    <source>
        <dbReference type="ARBA" id="ARBA00010587"/>
    </source>
</evidence>
<accession>A0ABQ9YJA7</accession>
<dbReference type="InterPro" id="IPR012827">
    <property type="entry name" value="Hemerythrin_metal-bd"/>
</dbReference>
<keyword evidence="5" id="KW-0812">Transmembrane</keyword>
<evidence type="ECO:0000313" key="7">
    <source>
        <dbReference type="EMBL" id="KAK2963847.1"/>
    </source>
</evidence>
<feature type="region of interest" description="Disordered" evidence="4">
    <location>
        <begin position="954"/>
        <end position="997"/>
    </location>
</feature>
<dbReference type="Gene3D" id="1.25.40.10">
    <property type="entry name" value="Tetratricopeptide repeat domain"/>
    <property type="match status" value="1"/>
</dbReference>
<keyword evidence="5" id="KW-0472">Membrane</keyword>
<evidence type="ECO:0000256" key="2">
    <source>
        <dbReference type="ARBA" id="ARBA00022723"/>
    </source>
</evidence>
<organism evidence="7 8">
    <name type="scientific">Blattamonas nauphoetae</name>
    <dbReference type="NCBI Taxonomy" id="2049346"/>
    <lineage>
        <taxon>Eukaryota</taxon>
        <taxon>Metamonada</taxon>
        <taxon>Preaxostyla</taxon>
        <taxon>Oxymonadida</taxon>
        <taxon>Blattamonas</taxon>
    </lineage>
</organism>
<feature type="transmembrane region" description="Helical" evidence="5">
    <location>
        <begin position="225"/>
        <end position="247"/>
    </location>
</feature>
<evidence type="ECO:0000256" key="4">
    <source>
        <dbReference type="SAM" id="MobiDB-lite"/>
    </source>
</evidence>
<sequence>MNDDSKSVSSVGSTGHFNTLNQDQFKRRDVAIFSLFFPLSKQTKHPNPAWEWTKFVLISLEMFALTFFRVNPTTHEQTMISSGIGFLDLSSLQKHLSPYFTFVSIGLFAYIILLLLFLLISAILHPKLIGTQPWIITLVRALFELTVTVLLIPLINLAIHQFDCHIGSDKVVYFRGTTIQAFGDTPIPNVVGFVLSVAFLIVLFVVLVMYHLFIYQHNPKYGGLFSAPTFTFQLIKAVLLFGTVFAMRTLIAWPFWRFVVTVGVSVFLVLYIFTQLPFYHLIGNYLSIVQWTVFGSLRAFLELGYLISGFITSSNAEVVALVVTIVSGVVGLGCGIGLSLLFFKLLQKQTRRRWLLTDDGMPLTDADDTANNFLPKMKNTRNVEPAVRFLQHKQFKTYDYYQYADLIYTTALKKHKTHAELQFHYANFLAVYRKNHVKAQSVNRTARMSSPPFPLRFVLFCQSKDQSQRGGAGNEMANAQFQGQIGKAEEMHEIAKNAMRDFFSNLTAPNPKLSVIPTLLRMIVENEAKARKIYEDLLTTHPQSTQLLRQYAALLLDIFNDEDMADIILHRADEIEEDSTSTLPTASGGTDPQAAVQVMDPNAHLDEKASRISGASGMSGAAMRRKKKQKKKKRGGDTLVTELGGSGATDLKSLKNKLCLALTLQHFLMCISMAAGLAVFIVLANTYSNDLTTLREVLRLAEHTGRSSMLALALFANDVVYGFTYDTPPDGKVAALMRAHVVQQNLVKSGAYITSIVTRIADLTSYIDPWVSPDVDVYDFTMEDVAITTNTSFPRVDSRPTQPMVTSQSKQRTTLSEALISIAQKESEMGKTVPVPTDEPIPGGSGNYTKVEYVTFTRDMAYLVNNSPQGIMNALKRAIFSYMDETTDEADLILKVYLSVLLGTSMLVASSLVIVYAVMTMKMRTKRRRALMDLLEVPKPKLQSVIRRLITQNNDDSMTGTLGGNGNETEDEEGEYAKVSEDEGGVRESEASDETRRTEGVIGVLNVMSEVHRPVSQSFNTLPYFDSQAQSLALLQPLSDITLDMPSFSNPSDFNHLPPKHHASHSAIMPSLSFPAPNHTTSQVNIGDGKSPAIGMNGPFSFGLQPMRSSPQSPQAPNLFLQSQADLPLSHSLSVVQMPSQKNSMLGGRQTPLSHWSSMSVLGMGQEKMNETAQLRAEAKKRKEEAKKMKELEEEKQRKAEEKVKAEEEVRRRKEEQAALLSSGKATEEQKGFVRNVVEDDKWEEKMEMDEARLRDMHMHLPDPVTKGFILVMVLDLSLGLLMLTALIVVAVVMVLSFRTSAVNLTMSGMRSSVLALSEFLLIRFLFPLANVTPTDPNITFDRSTNPVFKGFEHTSTDRDLLFALFANSSDYFHHLHLRTHYGASEDTIVGDPLYDEVQVTRLSTLENEMTLLRLQDCLMEEEENSMCDVVDRVFHIDFPVFGLSSLIAQMRFYVWMMEQDNYQQYDNLHPNPRFLASAFRFDLRSGLNKLTNEIRDTAKSTVSTSETVMTILTVAACVIFLVGLFVFARMWVNMLIQTNEESEKLMDLLPISSDEREMELLPSMLTGYQPMDQARQKIIEAALTVLESIAKNDKKEELATNLDFLMIATTQAFTEEESEMLKRDYEHTEHHTREHLLIRQRLTHISDEMKKKDTASVRIAIRHLIRLFDKHFTDDDVQYGNIIPAEEKTTMQNEQRNEEWEEAEDVGELGEPGQVEGL</sequence>
<keyword evidence="3" id="KW-0408">Iron</keyword>